<proteinExistence type="predicted"/>
<evidence type="ECO:0000313" key="1">
    <source>
        <dbReference type="EMBL" id="SDU35525.1"/>
    </source>
</evidence>
<dbReference type="Proteomes" id="UP000199608">
    <property type="component" value="Unassembled WGS sequence"/>
</dbReference>
<gene>
    <name evidence="1" type="ORF">SAMN04487931_10754</name>
</gene>
<sequence length="246" mass="27150">MSTEKKIFSVALTLILIIFVCVPTAFSGNKRLMSIMAAKMQASRALVEAIYGLKIRATESVENMVAANYESVTESKTEAFISGIKYENIEYDSKKDIAKVDASVQLSSITNIDGDEMNLQNKIFRRVGYGTSTPANASPLAALRAAEIDGYRELTRRLVGMKVESKTSVENYLLKSDIIKTKLLATLYLAEVVDYGWEETGDAFINMKLNVTEASTILGRNLGIDQEFIEVQGVGAQEDDFSQVKK</sequence>
<organism evidence="1 2">
    <name type="scientific">Desulfobacula phenolica</name>
    <dbReference type="NCBI Taxonomy" id="90732"/>
    <lineage>
        <taxon>Bacteria</taxon>
        <taxon>Pseudomonadati</taxon>
        <taxon>Thermodesulfobacteriota</taxon>
        <taxon>Desulfobacteria</taxon>
        <taxon>Desulfobacterales</taxon>
        <taxon>Desulfobacteraceae</taxon>
        <taxon>Desulfobacula</taxon>
    </lineage>
</organism>
<accession>A0A1H2HUY5</accession>
<name>A0A1H2HUY5_9BACT</name>
<dbReference type="RefSeq" id="WP_092234718.1">
    <property type="nucleotide sequence ID" value="NZ_FNLL01000007.1"/>
</dbReference>
<evidence type="ECO:0000313" key="2">
    <source>
        <dbReference type="Proteomes" id="UP000199608"/>
    </source>
</evidence>
<keyword evidence="2" id="KW-1185">Reference proteome</keyword>
<reference evidence="2" key="1">
    <citation type="submission" date="2016-10" db="EMBL/GenBank/DDBJ databases">
        <authorList>
            <person name="Varghese N."/>
            <person name="Submissions S."/>
        </authorList>
    </citation>
    <scope>NUCLEOTIDE SEQUENCE [LARGE SCALE GENOMIC DNA]</scope>
    <source>
        <strain evidence="2">DSM 3384</strain>
    </source>
</reference>
<dbReference type="EMBL" id="FNLL01000007">
    <property type="protein sequence ID" value="SDU35525.1"/>
    <property type="molecule type" value="Genomic_DNA"/>
</dbReference>
<dbReference type="AlphaFoldDB" id="A0A1H2HUY5"/>
<protein>
    <submittedName>
        <fullName evidence="1">Uncharacterized protein</fullName>
    </submittedName>
</protein>